<evidence type="ECO:0000313" key="4">
    <source>
        <dbReference type="Proteomes" id="UP000486760"/>
    </source>
</evidence>
<proteinExistence type="predicted"/>
<comment type="caution">
    <text evidence="3">The sequence shown here is derived from an EMBL/GenBank/DDBJ whole genome shotgun (WGS) entry which is preliminary data.</text>
</comment>
<protein>
    <recommendedName>
        <fullName evidence="5">HEAT repeat domain-containing protein</fullName>
    </recommendedName>
</protein>
<evidence type="ECO:0008006" key="5">
    <source>
        <dbReference type="Google" id="ProtNLM"/>
    </source>
</evidence>
<dbReference type="PROSITE" id="PS51257">
    <property type="entry name" value="PROKAR_LIPOPROTEIN"/>
    <property type="match status" value="1"/>
</dbReference>
<feature type="region of interest" description="Disordered" evidence="1">
    <location>
        <begin position="23"/>
        <end position="51"/>
    </location>
</feature>
<dbReference type="AlphaFoldDB" id="A0A7V7G239"/>
<feature type="chain" id="PRO_5030657817" description="HEAT repeat domain-containing protein" evidence="2">
    <location>
        <begin position="26"/>
        <end position="179"/>
    </location>
</feature>
<evidence type="ECO:0000256" key="2">
    <source>
        <dbReference type="SAM" id="SignalP"/>
    </source>
</evidence>
<dbReference type="EMBL" id="VTPY01000001">
    <property type="protein sequence ID" value="KAA0014124.1"/>
    <property type="molecule type" value="Genomic_DNA"/>
</dbReference>
<feature type="compositionally biased region" description="Low complexity" evidence="1">
    <location>
        <begin position="23"/>
        <end position="41"/>
    </location>
</feature>
<dbReference type="Proteomes" id="UP000486760">
    <property type="component" value="Unassembled WGS sequence"/>
</dbReference>
<evidence type="ECO:0000256" key="1">
    <source>
        <dbReference type="SAM" id="MobiDB-lite"/>
    </source>
</evidence>
<gene>
    <name evidence="3" type="ORF">F0A17_00160</name>
</gene>
<organism evidence="3 4">
    <name type="scientific">Billgrantia pellis</name>
    <dbReference type="NCBI Taxonomy" id="2606936"/>
    <lineage>
        <taxon>Bacteria</taxon>
        <taxon>Pseudomonadati</taxon>
        <taxon>Pseudomonadota</taxon>
        <taxon>Gammaproteobacteria</taxon>
        <taxon>Oceanospirillales</taxon>
        <taxon>Halomonadaceae</taxon>
        <taxon>Billgrantia</taxon>
    </lineage>
</organism>
<feature type="signal peptide" evidence="2">
    <location>
        <begin position="1"/>
        <end position="25"/>
    </location>
</feature>
<name>A0A7V7G239_9GAMM</name>
<accession>A0A7V7G239</accession>
<sequence>MAFNRIAGGLLLAMLIGACTSSPTAPTEEAPAAPPATGETTQQEVTPVATSREDRFWKPPLFVTEEDEAHYYISRLADRRFVDVYGGEEHPRVWYIAAERLGQIGEPAISLLFGLIDSQDPYELMLVLYALQLATQDPRVMAQTGGDYVRLNAVLDESANEENRDIALAWWQRHGWRWE</sequence>
<reference evidence="3 4" key="1">
    <citation type="submission" date="2019-08" db="EMBL/GenBank/DDBJ databases">
        <title>Bioinformatics analysis of the strain L3 and L5.</title>
        <authorList>
            <person name="Li X."/>
        </authorList>
    </citation>
    <scope>NUCLEOTIDE SEQUENCE [LARGE SCALE GENOMIC DNA]</scope>
    <source>
        <strain evidence="3 4">L5</strain>
    </source>
</reference>
<keyword evidence="4" id="KW-1185">Reference proteome</keyword>
<evidence type="ECO:0000313" key="3">
    <source>
        <dbReference type="EMBL" id="KAA0014124.1"/>
    </source>
</evidence>
<keyword evidence="2" id="KW-0732">Signal</keyword>
<dbReference type="RefSeq" id="WP_149326339.1">
    <property type="nucleotide sequence ID" value="NZ_VTPY01000001.1"/>
</dbReference>